<accession>J8UXD2</accession>
<proteinExistence type="predicted"/>
<evidence type="ECO:0000313" key="3">
    <source>
        <dbReference type="EnsemblFungi" id="EJT79897"/>
    </source>
</evidence>
<evidence type="ECO:0000313" key="4">
    <source>
        <dbReference type="Proteomes" id="UP000006039"/>
    </source>
</evidence>
<evidence type="ECO:0000256" key="1">
    <source>
        <dbReference type="SAM" id="Phobius"/>
    </source>
</evidence>
<reference evidence="2" key="2">
    <citation type="submission" date="2010-07" db="EMBL/GenBank/DDBJ databases">
        <authorList>
            <consortium name="The Broad Institute Genome Sequencing Platform"/>
            <consortium name="Broad Institute Genome Sequencing Center for Infectious Disease"/>
            <person name="Ma L.-J."/>
            <person name="Dead R."/>
            <person name="Young S."/>
            <person name="Zeng Q."/>
            <person name="Koehrsen M."/>
            <person name="Alvarado L."/>
            <person name="Berlin A."/>
            <person name="Chapman S.B."/>
            <person name="Chen Z."/>
            <person name="Freedman E."/>
            <person name="Gellesch M."/>
            <person name="Goldberg J."/>
            <person name="Griggs A."/>
            <person name="Gujja S."/>
            <person name="Heilman E.R."/>
            <person name="Heiman D."/>
            <person name="Hepburn T."/>
            <person name="Howarth C."/>
            <person name="Jen D."/>
            <person name="Larson L."/>
            <person name="Mehta T."/>
            <person name="Neiman D."/>
            <person name="Pearson M."/>
            <person name="Roberts A."/>
            <person name="Saif S."/>
            <person name="Shea T."/>
            <person name="Shenoy N."/>
            <person name="Sisk P."/>
            <person name="Stolte C."/>
            <person name="Sykes S."/>
            <person name="Walk T."/>
            <person name="White J."/>
            <person name="Yandava C."/>
            <person name="Haas B."/>
            <person name="Nusbaum C."/>
            <person name="Birren B."/>
        </authorList>
    </citation>
    <scope>NUCLEOTIDE SEQUENCE</scope>
    <source>
        <strain evidence="2">R3-111a-1</strain>
    </source>
</reference>
<name>J8UXD2_GAET3</name>
<sequence>KKSIKATFSFFLFLISVYPFFNFNYRYVKVNEIFKSFIWLIFGYNIRKIVCFCNPPNFIDFSFFIKFTKSHNIYYKAFFRYYFKLNKALVKQQIINANYQFAKGQDVTCIKPVNHAVNFAGKNAAYYSFAFYKALMQYISRNLKAIFLLYALFNAKNN</sequence>
<dbReference type="EnsemblFungi" id="EJT79897">
    <property type="protein sequence ID" value="EJT79897"/>
    <property type="gene ID" value="GGTG_04979"/>
</dbReference>
<feature type="non-terminal residue" evidence="2">
    <location>
        <position position="1"/>
    </location>
</feature>
<keyword evidence="1" id="KW-1133">Transmembrane helix</keyword>
<gene>
    <name evidence="3" type="primary">20345437</name>
    <name evidence="2" type="ORF">GGTG_04979</name>
</gene>
<evidence type="ECO:0000313" key="2">
    <source>
        <dbReference type="EMBL" id="EJT79897.1"/>
    </source>
</evidence>
<dbReference type="EMBL" id="GL385396">
    <property type="protein sequence ID" value="EJT79897.1"/>
    <property type="molecule type" value="Genomic_DNA"/>
</dbReference>
<dbReference type="VEuPathDB" id="FungiDB:GGTG_04979"/>
<reference evidence="3" key="4">
    <citation type="journal article" date="2015" name="G3 (Bethesda)">
        <title>Genome sequences of three phytopathogenic species of the Magnaporthaceae family of fungi.</title>
        <authorList>
            <person name="Okagaki L.H."/>
            <person name="Nunes C.C."/>
            <person name="Sailsbery J."/>
            <person name="Clay B."/>
            <person name="Brown D."/>
            <person name="John T."/>
            <person name="Oh Y."/>
            <person name="Young N."/>
            <person name="Fitzgerald M."/>
            <person name="Haas B.J."/>
            <person name="Zeng Q."/>
            <person name="Young S."/>
            <person name="Adiconis X."/>
            <person name="Fan L."/>
            <person name="Levin J.Z."/>
            <person name="Mitchell T.K."/>
            <person name="Okubara P.A."/>
            <person name="Farman M.L."/>
            <person name="Kohn L.M."/>
            <person name="Birren B."/>
            <person name="Ma L.-J."/>
            <person name="Dean R.A."/>
        </authorList>
    </citation>
    <scope>NUCLEOTIDE SEQUENCE</scope>
    <source>
        <strain evidence="3">R3-111a-1</strain>
    </source>
</reference>
<dbReference type="GeneID" id="20345437"/>
<organism evidence="2">
    <name type="scientific">Gaeumannomyces tritici (strain R3-111a-1)</name>
    <name type="common">Wheat and barley take-all root rot fungus</name>
    <name type="synonym">Gaeumannomyces graminis var. tritici</name>
    <dbReference type="NCBI Taxonomy" id="644352"/>
    <lineage>
        <taxon>Eukaryota</taxon>
        <taxon>Fungi</taxon>
        <taxon>Dikarya</taxon>
        <taxon>Ascomycota</taxon>
        <taxon>Pezizomycotina</taxon>
        <taxon>Sordariomycetes</taxon>
        <taxon>Sordariomycetidae</taxon>
        <taxon>Magnaporthales</taxon>
        <taxon>Magnaporthaceae</taxon>
        <taxon>Gaeumannomyces</taxon>
    </lineage>
</organism>
<reference evidence="2" key="3">
    <citation type="submission" date="2010-09" db="EMBL/GenBank/DDBJ databases">
        <title>Annotation of Gaeumannomyces graminis var. tritici R3-111a-1.</title>
        <authorList>
            <consortium name="The Broad Institute Genome Sequencing Platform"/>
            <person name="Ma L.-J."/>
            <person name="Dead R."/>
            <person name="Young S.K."/>
            <person name="Zeng Q."/>
            <person name="Gargeya S."/>
            <person name="Fitzgerald M."/>
            <person name="Haas B."/>
            <person name="Abouelleil A."/>
            <person name="Alvarado L."/>
            <person name="Arachchi H.M."/>
            <person name="Berlin A."/>
            <person name="Brown A."/>
            <person name="Chapman S.B."/>
            <person name="Chen Z."/>
            <person name="Dunbar C."/>
            <person name="Freedman E."/>
            <person name="Gearin G."/>
            <person name="Gellesch M."/>
            <person name="Goldberg J."/>
            <person name="Griggs A."/>
            <person name="Gujja S."/>
            <person name="Heiman D."/>
            <person name="Howarth C."/>
            <person name="Larson L."/>
            <person name="Lui A."/>
            <person name="MacDonald P.J.P."/>
            <person name="Mehta T."/>
            <person name="Montmayeur A."/>
            <person name="Murphy C."/>
            <person name="Neiman D."/>
            <person name="Pearson M."/>
            <person name="Priest M."/>
            <person name="Roberts A."/>
            <person name="Saif S."/>
            <person name="Shea T."/>
            <person name="Shenoy N."/>
            <person name="Sisk P."/>
            <person name="Stolte C."/>
            <person name="Sykes S."/>
            <person name="Yandava C."/>
            <person name="Wortman J."/>
            <person name="Nusbaum C."/>
            <person name="Birren B."/>
        </authorList>
    </citation>
    <scope>NUCLEOTIDE SEQUENCE</scope>
    <source>
        <strain evidence="2">R3-111a-1</strain>
    </source>
</reference>
<keyword evidence="4" id="KW-1185">Reference proteome</keyword>
<dbReference type="Proteomes" id="UP000006039">
    <property type="component" value="Unassembled WGS sequence"/>
</dbReference>
<dbReference type="RefSeq" id="XP_009221042.1">
    <property type="nucleotide sequence ID" value="XM_009222778.1"/>
</dbReference>
<reference evidence="3" key="5">
    <citation type="submission" date="2018-04" db="UniProtKB">
        <authorList>
            <consortium name="EnsemblFungi"/>
        </authorList>
    </citation>
    <scope>IDENTIFICATION</scope>
    <source>
        <strain evidence="3">R3-111a-1</strain>
    </source>
</reference>
<feature type="transmembrane region" description="Helical" evidence="1">
    <location>
        <begin position="6"/>
        <end position="25"/>
    </location>
</feature>
<keyword evidence="1" id="KW-0812">Transmembrane</keyword>
<dbReference type="AlphaFoldDB" id="J8UXD2"/>
<reference evidence="4" key="1">
    <citation type="submission" date="2010-07" db="EMBL/GenBank/DDBJ databases">
        <title>The genome sequence of Gaeumannomyces graminis var. tritici strain R3-111a-1.</title>
        <authorList>
            <consortium name="The Broad Institute Genome Sequencing Platform"/>
            <person name="Ma L.-J."/>
            <person name="Dead R."/>
            <person name="Young S."/>
            <person name="Zeng Q."/>
            <person name="Koehrsen M."/>
            <person name="Alvarado L."/>
            <person name="Berlin A."/>
            <person name="Chapman S.B."/>
            <person name="Chen Z."/>
            <person name="Freedman E."/>
            <person name="Gellesch M."/>
            <person name="Goldberg J."/>
            <person name="Griggs A."/>
            <person name="Gujja S."/>
            <person name="Heilman E.R."/>
            <person name="Heiman D."/>
            <person name="Hepburn T."/>
            <person name="Howarth C."/>
            <person name="Jen D."/>
            <person name="Larson L."/>
            <person name="Mehta T."/>
            <person name="Neiman D."/>
            <person name="Pearson M."/>
            <person name="Roberts A."/>
            <person name="Saif S."/>
            <person name="Shea T."/>
            <person name="Shenoy N."/>
            <person name="Sisk P."/>
            <person name="Stolte C."/>
            <person name="Sykes S."/>
            <person name="Walk T."/>
            <person name="White J."/>
            <person name="Yandava C."/>
            <person name="Haas B."/>
            <person name="Nusbaum C."/>
            <person name="Birren B."/>
        </authorList>
    </citation>
    <scope>NUCLEOTIDE SEQUENCE [LARGE SCALE GENOMIC DNA]</scope>
    <source>
        <strain evidence="4">R3-111a-1</strain>
    </source>
</reference>
<protein>
    <submittedName>
        <fullName evidence="2 3">Uncharacterized protein</fullName>
    </submittedName>
</protein>
<keyword evidence="1" id="KW-0472">Membrane</keyword>